<feature type="region of interest" description="Disordered" evidence="1">
    <location>
        <begin position="387"/>
        <end position="460"/>
    </location>
</feature>
<dbReference type="EMBL" id="JBAHYK010003049">
    <property type="protein sequence ID" value="KAL0564015.1"/>
    <property type="molecule type" value="Genomic_DNA"/>
</dbReference>
<keyword evidence="3" id="KW-1185">Reference proteome</keyword>
<dbReference type="Proteomes" id="UP001465976">
    <property type="component" value="Unassembled WGS sequence"/>
</dbReference>
<evidence type="ECO:0000256" key="1">
    <source>
        <dbReference type="SAM" id="MobiDB-lite"/>
    </source>
</evidence>
<feature type="compositionally biased region" description="Pro residues" evidence="1">
    <location>
        <begin position="391"/>
        <end position="404"/>
    </location>
</feature>
<proteinExistence type="predicted"/>
<feature type="compositionally biased region" description="Basic and acidic residues" evidence="1">
    <location>
        <begin position="420"/>
        <end position="432"/>
    </location>
</feature>
<accession>A0ABR3EMF7</accession>
<evidence type="ECO:0000313" key="2">
    <source>
        <dbReference type="EMBL" id="KAL0564015.1"/>
    </source>
</evidence>
<organism evidence="2 3">
    <name type="scientific">Marasmius crinis-equi</name>
    <dbReference type="NCBI Taxonomy" id="585013"/>
    <lineage>
        <taxon>Eukaryota</taxon>
        <taxon>Fungi</taxon>
        <taxon>Dikarya</taxon>
        <taxon>Basidiomycota</taxon>
        <taxon>Agaricomycotina</taxon>
        <taxon>Agaricomycetes</taxon>
        <taxon>Agaricomycetidae</taxon>
        <taxon>Agaricales</taxon>
        <taxon>Marasmiineae</taxon>
        <taxon>Marasmiaceae</taxon>
        <taxon>Marasmius</taxon>
    </lineage>
</organism>
<feature type="region of interest" description="Disordered" evidence="1">
    <location>
        <begin position="490"/>
        <end position="513"/>
    </location>
</feature>
<evidence type="ECO:0000313" key="3">
    <source>
        <dbReference type="Proteomes" id="UP001465976"/>
    </source>
</evidence>
<feature type="non-terminal residue" evidence="2">
    <location>
        <position position="562"/>
    </location>
</feature>
<comment type="caution">
    <text evidence="2">The sequence shown here is derived from an EMBL/GenBank/DDBJ whole genome shotgun (WGS) entry which is preliminary data.</text>
</comment>
<name>A0ABR3EMF7_9AGAR</name>
<reference evidence="2 3" key="1">
    <citation type="submission" date="2024-02" db="EMBL/GenBank/DDBJ databases">
        <title>A draft genome for the cacao thread blight pathogen Marasmius crinis-equi.</title>
        <authorList>
            <person name="Cohen S.P."/>
            <person name="Baruah I.K."/>
            <person name="Amoako-Attah I."/>
            <person name="Bukari Y."/>
            <person name="Meinhardt L.W."/>
            <person name="Bailey B.A."/>
        </authorList>
    </citation>
    <scope>NUCLEOTIDE SEQUENCE [LARGE SCALE GENOMIC DNA]</scope>
    <source>
        <strain evidence="2 3">GH-76</strain>
    </source>
</reference>
<gene>
    <name evidence="2" type="ORF">V5O48_018040</name>
</gene>
<sequence>MGRKPANDERTQWIHQHIETDYKPLLGDWKNWKPGGPVPVDTVPEKWIMDVVWPAFKAKFELEKAPDLGNLKKKFACYYWNHKEQEWAHAGKTIMAALVAGTATLSSQSSTSIASTAGPALPSTTSKRKLHGTIPWAATLTGREMFLVQEHERINKRVLQQWEEGSLSNQHHAALLQTARKQAWDSLPESEKAEWNDKAKALAERPPDVFNNQVTMLHYLPQLVVDLPGMDKHQVERSAFVMLGSYRDAKDNLCTFSVQESYPKAAAFELSDIETAWKVHSNEILPALSSSDANTNEDDATAMVFPVLTADTNLTTTMWNLEGYFKAHWARQRTTPFEMGTLLRDPGEYLNEDVGAAYQELLHDVGEKKVLSVYTLADKLHHDSIREFFKPSPPSSPTPVPPVTPTKEPKTPKKKNKRSQRTDTEAIAHGRPGDLLPPSSPHNWQESPNAAPAVEKLKKHQSNAGLNIPVTAFLAGTGDSDQQDTSAPALNLVDEAKNNKRKRGSGNDGGQEKALKRVKPHYEYGWVPAEGILERPVEVDVTEPRTSRAMARAAENRPLSLL</sequence>
<protein>
    <submittedName>
        <fullName evidence="2">Uncharacterized protein</fullName>
    </submittedName>
</protein>